<evidence type="ECO:0000313" key="4">
    <source>
        <dbReference type="EMBL" id="GAC14469.1"/>
    </source>
</evidence>
<dbReference type="InterPro" id="IPR029058">
    <property type="entry name" value="AB_hydrolase_fold"/>
</dbReference>
<dbReference type="EMBL" id="BAEN01000037">
    <property type="protein sequence ID" value="GAC14469.1"/>
    <property type="molecule type" value="Genomic_DNA"/>
</dbReference>
<evidence type="ECO:0000313" key="5">
    <source>
        <dbReference type="Proteomes" id="UP000006334"/>
    </source>
</evidence>
<comment type="caution">
    <text evidence="4">The sequence shown here is derived from an EMBL/GenBank/DDBJ whole genome shotgun (WGS) entry which is preliminary data.</text>
</comment>
<sequence length="322" mass="36517">MNSKLTFVVMTILLSTRLFSAQAQDILVDDSYTPSQRYDKNIVKFPELKWPQLEFIEGQRIVFEQRYKRIGRRELHLDIFLPAEARSSNQTIMLVHGGGWRSGNKSHLYPIANLLSQRGYVVVLPEYRLSIEATYPAGLVDLNDARLWLAEHAKEFAIDPDKIAIGGASSGGQMATLLANTGNHIWFKGDQKNAKSDFNLVVNLDGVLDFTDPLAIEYENKLGAESAAGLWFGGAMKDTLEKWQQASAARHIHAHSPPMLIVSSGQKRFTAGQEIVRKQLTEFSIDNQYYEFDTILHSFWLFEPYLSQTVQLIDNFFSKQNL</sequence>
<dbReference type="InterPro" id="IPR049492">
    <property type="entry name" value="BD-FAE-like_dom"/>
</dbReference>
<gene>
    <name evidence="4" type="ORF">GLIP_1840</name>
</gene>
<evidence type="ECO:0000256" key="1">
    <source>
        <dbReference type="ARBA" id="ARBA00022801"/>
    </source>
</evidence>
<dbReference type="Proteomes" id="UP000006334">
    <property type="component" value="Unassembled WGS sequence"/>
</dbReference>
<dbReference type="PANTHER" id="PTHR48081">
    <property type="entry name" value="AB HYDROLASE SUPERFAMILY PROTEIN C4A8.06C"/>
    <property type="match status" value="1"/>
</dbReference>
<dbReference type="eggNOG" id="COG0657">
    <property type="taxonomic scope" value="Bacteria"/>
</dbReference>
<dbReference type="AlphaFoldDB" id="K6X1D8"/>
<name>K6X1D8_9ALTE</name>
<keyword evidence="1 4" id="KW-0378">Hydrolase</keyword>
<feature type="domain" description="BD-FAE-like" evidence="3">
    <location>
        <begin position="77"/>
        <end position="263"/>
    </location>
</feature>
<feature type="chain" id="PRO_5003899983" evidence="2">
    <location>
        <begin position="24"/>
        <end position="322"/>
    </location>
</feature>
<dbReference type="GO" id="GO:0016787">
    <property type="term" value="F:hydrolase activity"/>
    <property type="evidence" value="ECO:0007669"/>
    <property type="project" value="UniProtKB-KW"/>
</dbReference>
<dbReference type="InterPro" id="IPR050300">
    <property type="entry name" value="GDXG_lipolytic_enzyme"/>
</dbReference>
<evidence type="ECO:0000256" key="2">
    <source>
        <dbReference type="SAM" id="SignalP"/>
    </source>
</evidence>
<keyword evidence="5" id="KW-1185">Reference proteome</keyword>
<dbReference type="Gene3D" id="3.40.50.1820">
    <property type="entry name" value="alpha/beta hydrolase"/>
    <property type="match status" value="1"/>
</dbReference>
<dbReference type="RefSeq" id="WP_008844285.1">
    <property type="nucleotide sequence ID" value="NZ_BAEN01000037.1"/>
</dbReference>
<feature type="signal peptide" evidence="2">
    <location>
        <begin position="1"/>
        <end position="23"/>
    </location>
</feature>
<reference evidence="4 5" key="1">
    <citation type="journal article" date="2017" name="Antonie Van Leeuwenhoek">
        <title>Rhizobium rhizosphaerae sp. nov., a novel species isolated from rice rhizosphere.</title>
        <authorList>
            <person name="Zhao J.J."/>
            <person name="Zhang J."/>
            <person name="Zhang R.J."/>
            <person name="Zhang C.W."/>
            <person name="Yin H.Q."/>
            <person name="Zhang X.X."/>
        </authorList>
    </citation>
    <scope>NUCLEOTIDE SEQUENCE [LARGE SCALE GENOMIC DNA]</scope>
    <source>
        <strain evidence="4 5">E3</strain>
    </source>
</reference>
<dbReference type="Pfam" id="PF20434">
    <property type="entry name" value="BD-FAE"/>
    <property type="match status" value="1"/>
</dbReference>
<dbReference type="STRING" id="1127673.GLIP_1840"/>
<accession>K6X1D8</accession>
<evidence type="ECO:0000259" key="3">
    <source>
        <dbReference type="Pfam" id="PF20434"/>
    </source>
</evidence>
<proteinExistence type="predicted"/>
<dbReference type="SUPFAM" id="SSF53474">
    <property type="entry name" value="alpha/beta-Hydrolases"/>
    <property type="match status" value="1"/>
</dbReference>
<protein>
    <submittedName>
        <fullName evidence="4">Alpha/beta hydrolase fold-3 domain protein</fullName>
    </submittedName>
</protein>
<organism evidence="4 5">
    <name type="scientific">Aliiglaciecola lipolytica E3</name>
    <dbReference type="NCBI Taxonomy" id="1127673"/>
    <lineage>
        <taxon>Bacteria</taxon>
        <taxon>Pseudomonadati</taxon>
        <taxon>Pseudomonadota</taxon>
        <taxon>Gammaproteobacteria</taxon>
        <taxon>Alteromonadales</taxon>
        <taxon>Alteromonadaceae</taxon>
        <taxon>Aliiglaciecola</taxon>
    </lineage>
</organism>
<keyword evidence="2" id="KW-0732">Signal</keyword>